<organism evidence="9 10">
    <name type="scientific">Tricholaema leucomelas</name>
    <name type="common">pied barbet</name>
    <dbReference type="NCBI Taxonomy" id="240729"/>
    <lineage>
        <taxon>Eukaryota</taxon>
        <taxon>Metazoa</taxon>
        <taxon>Chordata</taxon>
        <taxon>Craniata</taxon>
        <taxon>Vertebrata</taxon>
        <taxon>Euteleostomi</taxon>
        <taxon>Archelosauria</taxon>
        <taxon>Archosauria</taxon>
        <taxon>Dinosauria</taxon>
        <taxon>Saurischia</taxon>
        <taxon>Theropoda</taxon>
        <taxon>Coelurosauria</taxon>
        <taxon>Aves</taxon>
        <taxon>Neognathae</taxon>
        <taxon>Neoaves</taxon>
        <taxon>Telluraves</taxon>
        <taxon>Coraciimorphae</taxon>
        <taxon>Piciformes</taxon>
        <taxon>Lybiidae</taxon>
        <taxon>Tricholaema lacrymosa</taxon>
    </lineage>
</organism>
<evidence type="ECO:0000256" key="6">
    <source>
        <dbReference type="ARBA" id="ARBA00023242"/>
    </source>
</evidence>
<dbReference type="Pfam" id="PF00096">
    <property type="entry name" value="zf-C2H2"/>
    <property type="match status" value="2"/>
</dbReference>
<dbReference type="PROSITE" id="PS50157">
    <property type="entry name" value="ZINC_FINGER_C2H2_2"/>
    <property type="match status" value="2"/>
</dbReference>
<keyword evidence="4 7" id="KW-0863">Zinc-finger</keyword>
<dbReference type="FunFam" id="3.30.160.60:FF:000478">
    <property type="entry name" value="Zinc finger protein 133"/>
    <property type="match status" value="1"/>
</dbReference>
<dbReference type="SUPFAM" id="SSF57667">
    <property type="entry name" value="beta-beta-alpha zinc fingers"/>
    <property type="match status" value="1"/>
</dbReference>
<evidence type="ECO:0000256" key="4">
    <source>
        <dbReference type="ARBA" id="ARBA00022771"/>
    </source>
</evidence>
<reference evidence="9" key="1">
    <citation type="submission" date="2020-02" db="EMBL/GenBank/DDBJ databases">
        <title>Bird 10,000 Genomes (B10K) Project - Family phase.</title>
        <authorList>
            <person name="Zhang G."/>
        </authorList>
    </citation>
    <scope>NUCLEOTIDE SEQUENCE</scope>
    <source>
        <strain evidence="9">B10K-DU-002-37</strain>
        <tissue evidence="9">Muscle</tissue>
    </source>
</reference>
<dbReference type="EMBL" id="WAAF01009983">
    <property type="protein sequence ID" value="NXX44344.1"/>
    <property type="molecule type" value="Genomic_DNA"/>
</dbReference>
<evidence type="ECO:0000256" key="7">
    <source>
        <dbReference type="PROSITE-ProRule" id="PRU00042"/>
    </source>
</evidence>
<feature type="non-terminal residue" evidence="9">
    <location>
        <position position="1"/>
    </location>
</feature>
<protein>
    <submittedName>
        <fullName evidence="9">ZN175 protein</fullName>
    </submittedName>
</protein>
<evidence type="ECO:0000259" key="8">
    <source>
        <dbReference type="PROSITE" id="PS50157"/>
    </source>
</evidence>
<dbReference type="GO" id="GO:0000981">
    <property type="term" value="F:DNA-binding transcription factor activity, RNA polymerase II-specific"/>
    <property type="evidence" value="ECO:0007669"/>
    <property type="project" value="TreeGrafter"/>
</dbReference>
<evidence type="ECO:0000313" key="9">
    <source>
        <dbReference type="EMBL" id="NXX44344.1"/>
    </source>
</evidence>
<accession>A0A852IU77</accession>
<sequence length="77" mass="8191">GEKPYSCGNCGKSFASNSALSYHHWLHTGEKPYSCAVCGKSFTTSSHLNRHCLIHTGRSHTTAVSAARTLPAGLLST</sequence>
<dbReference type="AlphaFoldDB" id="A0A852IU77"/>
<keyword evidence="3" id="KW-0677">Repeat</keyword>
<dbReference type="GO" id="GO:0008270">
    <property type="term" value="F:zinc ion binding"/>
    <property type="evidence" value="ECO:0007669"/>
    <property type="project" value="UniProtKB-KW"/>
</dbReference>
<dbReference type="InterPro" id="IPR013087">
    <property type="entry name" value="Znf_C2H2_type"/>
</dbReference>
<feature type="non-terminal residue" evidence="9">
    <location>
        <position position="77"/>
    </location>
</feature>
<evidence type="ECO:0000256" key="2">
    <source>
        <dbReference type="ARBA" id="ARBA00022723"/>
    </source>
</evidence>
<dbReference type="InterPro" id="IPR036236">
    <property type="entry name" value="Znf_C2H2_sf"/>
</dbReference>
<evidence type="ECO:0000256" key="1">
    <source>
        <dbReference type="ARBA" id="ARBA00004123"/>
    </source>
</evidence>
<feature type="domain" description="C2H2-type" evidence="8">
    <location>
        <begin position="5"/>
        <end position="32"/>
    </location>
</feature>
<keyword evidence="2" id="KW-0479">Metal-binding</keyword>
<feature type="domain" description="C2H2-type" evidence="8">
    <location>
        <begin position="33"/>
        <end position="60"/>
    </location>
</feature>
<keyword evidence="10" id="KW-1185">Reference proteome</keyword>
<evidence type="ECO:0000256" key="3">
    <source>
        <dbReference type="ARBA" id="ARBA00022737"/>
    </source>
</evidence>
<comment type="caution">
    <text evidence="9">The sequence shown here is derived from an EMBL/GenBank/DDBJ whole genome shotgun (WGS) entry which is preliminary data.</text>
</comment>
<name>A0A852IU77_9PICI</name>
<dbReference type="GO" id="GO:0005634">
    <property type="term" value="C:nucleus"/>
    <property type="evidence" value="ECO:0007669"/>
    <property type="project" value="UniProtKB-SubCell"/>
</dbReference>
<gene>
    <name evidence="9" type="primary">Znf175</name>
    <name evidence="9" type="ORF">TRILEU_R15805</name>
</gene>
<proteinExistence type="predicted"/>
<dbReference type="OrthoDB" id="3437960at2759"/>
<dbReference type="FunFam" id="3.30.160.60:FF:000912">
    <property type="entry name" value="Zinc finger protein 660"/>
    <property type="match status" value="1"/>
</dbReference>
<evidence type="ECO:0000313" key="10">
    <source>
        <dbReference type="Proteomes" id="UP000627253"/>
    </source>
</evidence>
<evidence type="ECO:0000256" key="5">
    <source>
        <dbReference type="ARBA" id="ARBA00022833"/>
    </source>
</evidence>
<dbReference type="Proteomes" id="UP000627253">
    <property type="component" value="Unassembled WGS sequence"/>
</dbReference>
<dbReference type="PANTHER" id="PTHR24394">
    <property type="entry name" value="ZINC FINGER PROTEIN"/>
    <property type="match status" value="1"/>
</dbReference>
<comment type="subcellular location">
    <subcellularLocation>
        <location evidence="1">Nucleus</location>
    </subcellularLocation>
</comment>
<keyword evidence="6" id="KW-0539">Nucleus</keyword>
<dbReference type="PANTHER" id="PTHR24394:SF59">
    <property type="entry name" value="ZINC FINGER AND BTB DOMAIN-CONTAINING PROTEIN 24 ISOFORM X1"/>
    <property type="match status" value="1"/>
</dbReference>
<dbReference type="SMART" id="SM00355">
    <property type="entry name" value="ZnF_C2H2"/>
    <property type="match status" value="2"/>
</dbReference>
<dbReference type="Gene3D" id="3.30.160.60">
    <property type="entry name" value="Classic Zinc Finger"/>
    <property type="match status" value="2"/>
</dbReference>
<dbReference type="PROSITE" id="PS00028">
    <property type="entry name" value="ZINC_FINGER_C2H2_1"/>
    <property type="match status" value="2"/>
</dbReference>
<keyword evidence="5" id="KW-0862">Zinc</keyword>